<proteinExistence type="predicted"/>
<protein>
    <submittedName>
        <fullName evidence="1">Uncharacterized protein</fullName>
    </submittedName>
</protein>
<name>A0AAF1BXF8_9CORY</name>
<accession>A0AAF1BXF8</accession>
<dbReference type="EMBL" id="CP136958">
    <property type="protein sequence ID" value="WOT03412.1"/>
    <property type="molecule type" value="Genomic_DNA"/>
</dbReference>
<reference evidence="1" key="2">
    <citation type="submission" date="2023-10" db="EMBL/GenBank/DDBJ databases">
        <authorList>
            <person name="Choi B."/>
        </authorList>
    </citation>
    <scope>NUCLEOTIDE SEQUENCE</scope>
    <source>
        <strain evidence="1">UMB0763</strain>
    </source>
</reference>
<evidence type="ECO:0000313" key="1">
    <source>
        <dbReference type="EMBL" id="WOT03412.1"/>
    </source>
</evidence>
<reference evidence="1" key="1">
    <citation type="submission" date="2017-12" db="EMBL/GenBank/DDBJ databases">
        <authorList>
            <person name="Thomas-White K."/>
            <person name="Wolfe A.J."/>
        </authorList>
    </citation>
    <scope>NUCLEOTIDE SEQUENCE</scope>
    <source>
        <strain evidence="1">UMB0763</strain>
    </source>
</reference>
<organism evidence="1 2">
    <name type="scientific">Corynebacterium pyruviciproducens</name>
    <dbReference type="NCBI Taxonomy" id="598660"/>
    <lineage>
        <taxon>Bacteria</taxon>
        <taxon>Bacillati</taxon>
        <taxon>Actinomycetota</taxon>
        <taxon>Actinomycetes</taxon>
        <taxon>Mycobacteriales</taxon>
        <taxon>Corynebacteriaceae</taxon>
        <taxon>Corynebacterium</taxon>
    </lineage>
</organism>
<gene>
    <name evidence="1" type="ORF">CYJ47_06570</name>
</gene>
<dbReference type="Proteomes" id="UP000234560">
    <property type="component" value="Chromosome"/>
</dbReference>
<evidence type="ECO:0000313" key="2">
    <source>
        <dbReference type="Proteomes" id="UP000234560"/>
    </source>
</evidence>
<dbReference type="KEGG" id="cpyr:CYJ47_06570"/>
<sequence>MSELNLGTARICLEHEYGLYTLDFFGRNTQGTIYNIEWLQLKNFAFELEALVEEDVSEYRKTQLGDGAEAVVRKLYFDGYSLEFRFWDNSLTEILDGDRAVKALINFLKEETSER</sequence>
<dbReference type="RefSeq" id="WP_101678952.1">
    <property type="nucleotide sequence ID" value="NZ_CP136958.1"/>
</dbReference>
<dbReference type="AlphaFoldDB" id="A0AAF1BXF8"/>